<evidence type="ECO:0000313" key="1">
    <source>
        <dbReference type="EMBL" id="SMB86340.1"/>
    </source>
</evidence>
<dbReference type="AlphaFoldDB" id="A0A1W1UZA5"/>
<dbReference type="Proteomes" id="UP000192582">
    <property type="component" value="Unassembled WGS sequence"/>
</dbReference>
<proteinExistence type="predicted"/>
<protein>
    <submittedName>
        <fullName evidence="1">Uncharacterized protein</fullName>
    </submittedName>
</protein>
<keyword evidence="2" id="KW-1185">Reference proteome</keyword>
<name>A0A1W1UZA5_9DEIO</name>
<accession>A0A1W1UZA5</accession>
<dbReference type="STRING" id="695939.SAMN00790413_03776"/>
<organism evidence="1 2">
    <name type="scientific">Deinococcus hopiensis KR-140</name>
    <dbReference type="NCBI Taxonomy" id="695939"/>
    <lineage>
        <taxon>Bacteria</taxon>
        <taxon>Thermotogati</taxon>
        <taxon>Deinococcota</taxon>
        <taxon>Deinococci</taxon>
        <taxon>Deinococcales</taxon>
        <taxon>Deinococcaceae</taxon>
        <taxon>Deinococcus</taxon>
    </lineage>
</organism>
<reference evidence="1 2" key="1">
    <citation type="submission" date="2017-04" db="EMBL/GenBank/DDBJ databases">
        <authorList>
            <person name="Afonso C.L."/>
            <person name="Miller P.J."/>
            <person name="Scott M.A."/>
            <person name="Spackman E."/>
            <person name="Goraichik I."/>
            <person name="Dimitrov K.M."/>
            <person name="Suarez D.L."/>
            <person name="Swayne D.E."/>
        </authorList>
    </citation>
    <scope>NUCLEOTIDE SEQUENCE [LARGE SCALE GENOMIC DNA]</scope>
    <source>
        <strain evidence="1 2">KR-140</strain>
    </source>
</reference>
<evidence type="ECO:0000313" key="2">
    <source>
        <dbReference type="Proteomes" id="UP000192582"/>
    </source>
</evidence>
<sequence length="86" mass="9641">MEGWALCPDGHDRLPLADDLGCHEEARAEAWEAWRTVLELEGQDIGDAEYWLDVEFTLPGVRTGGTLRTGWDLRAFLPSSRDTAPQ</sequence>
<gene>
    <name evidence="1" type="ORF">SAMN00790413_03776</name>
</gene>
<dbReference type="EMBL" id="FWWU01000008">
    <property type="protein sequence ID" value="SMB86340.1"/>
    <property type="molecule type" value="Genomic_DNA"/>
</dbReference>